<dbReference type="EMBL" id="BMKI01000004">
    <property type="protein sequence ID" value="GGC92639.1"/>
    <property type="molecule type" value="Genomic_DNA"/>
</dbReference>
<organism evidence="1 2">
    <name type="scientific">Enterococcus wangshanyuanii</name>
    <dbReference type="NCBI Taxonomy" id="2005703"/>
    <lineage>
        <taxon>Bacteria</taxon>
        <taxon>Bacillati</taxon>
        <taxon>Bacillota</taxon>
        <taxon>Bacilli</taxon>
        <taxon>Lactobacillales</taxon>
        <taxon>Enterococcaceae</taxon>
        <taxon>Enterococcus</taxon>
    </lineage>
</organism>
<proteinExistence type="predicted"/>
<keyword evidence="2" id="KW-1185">Reference proteome</keyword>
<dbReference type="Proteomes" id="UP000630615">
    <property type="component" value="Unassembled WGS sequence"/>
</dbReference>
<evidence type="ECO:0000313" key="2">
    <source>
        <dbReference type="Proteomes" id="UP000630615"/>
    </source>
</evidence>
<evidence type="ECO:0008006" key="3">
    <source>
        <dbReference type="Google" id="ProtNLM"/>
    </source>
</evidence>
<sequence>MYKKNMVSKTDLEKLGFKTNQSVTIIRQAKIKMVNAGYPYYNNKRVGVVPRHIVEEIIGIPLELEE</sequence>
<accession>A0ABQ1P8E5</accession>
<name>A0ABQ1P8E5_9ENTE</name>
<comment type="caution">
    <text evidence="1">The sequence shown here is derived from an EMBL/GenBank/DDBJ whole genome shotgun (WGS) entry which is preliminary data.</text>
</comment>
<reference evidence="2" key="1">
    <citation type="journal article" date="2019" name="Int. J. Syst. Evol. Microbiol.">
        <title>The Global Catalogue of Microorganisms (GCM) 10K type strain sequencing project: providing services to taxonomists for standard genome sequencing and annotation.</title>
        <authorList>
            <consortium name="The Broad Institute Genomics Platform"/>
            <consortium name="The Broad Institute Genome Sequencing Center for Infectious Disease"/>
            <person name="Wu L."/>
            <person name="Ma J."/>
        </authorList>
    </citation>
    <scope>NUCLEOTIDE SEQUENCE [LARGE SCALE GENOMIC DNA]</scope>
    <source>
        <strain evidence="2">CGMCC 1.15942</strain>
    </source>
</reference>
<gene>
    <name evidence="1" type="ORF">GCM10011573_22810</name>
</gene>
<dbReference type="RefSeq" id="WP_080280324.1">
    <property type="nucleotide sequence ID" value="NZ_BMKI01000004.1"/>
</dbReference>
<protein>
    <recommendedName>
        <fullName evidence="3">DUF3173 domain-containing protein</fullName>
    </recommendedName>
</protein>
<dbReference type="Pfam" id="PF11372">
    <property type="entry name" value="DUF3173"/>
    <property type="match status" value="1"/>
</dbReference>
<evidence type="ECO:0000313" key="1">
    <source>
        <dbReference type="EMBL" id="GGC92639.1"/>
    </source>
</evidence>
<dbReference type="InterPro" id="IPR021512">
    <property type="entry name" value="DUF3173"/>
</dbReference>